<feature type="domain" description="TonB-dependent receptor plug" evidence="14">
    <location>
        <begin position="54"/>
        <end position="163"/>
    </location>
</feature>
<accession>A0A351R8B9</accession>
<comment type="caution">
    <text evidence="15">The sequence shown here is derived from an EMBL/GenBank/DDBJ whole genome shotgun (WGS) entry which is preliminary data.</text>
</comment>
<evidence type="ECO:0000259" key="14">
    <source>
        <dbReference type="Pfam" id="PF07715"/>
    </source>
</evidence>
<evidence type="ECO:0000256" key="10">
    <source>
        <dbReference type="ARBA" id="ARBA00023136"/>
    </source>
</evidence>
<feature type="non-terminal residue" evidence="15">
    <location>
        <position position="376"/>
    </location>
</feature>
<dbReference type="GO" id="GO:0009279">
    <property type="term" value="C:cell outer membrane"/>
    <property type="evidence" value="ECO:0007669"/>
    <property type="project" value="UniProtKB-SubCell"/>
</dbReference>
<dbReference type="Pfam" id="PF07715">
    <property type="entry name" value="Plug"/>
    <property type="match status" value="1"/>
</dbReference>
<sequence length="376" mass="41401">MHHTNPFPIKLLSIAIISTFSINQHVYAEEIVSEKIITAPIVVTATRVEQNSFDLPVAIDVVESKDIQNGQLQMTLSESLIRVPGITAQNRNNQAQDPQISTRGFGSRSSFGVRGVRVYVDGIPLTMPDGQGQPGVVDLSAIKSIEVMRGPFSALYGNSSGGVIQMLTKDAPKTNEVGGTVMFGSYGTKRQILETTGTAEQIEYMLNVSNFETDGYRDHNSGKKQQATAKFKINITDDTKLTTLVNWFEQEAQDPLGLTREVAFSKPESAGVGAIDSNTRVYRSHTQVGFNLEHRINTNNGISLMSYVGTRENEQYLALPSQAPVNANGRASEISRDFWGADLRWDNNGEILHRPYNISMGFTYGKMNDDRTDTNA</sequence>
<dbReference type="STRING" id="1132855.GCA_000384255_02495"/>
<keyword evidence="9" id="KW-0798">TonB box</keyword>
<protein>
    <submittedName>
        <fullName evidence="15">TonB-dependent receptor</fullName>
    </submittedName>
</protein>
<dbReference type="InterPro" id="IPR039426">
    <property type="entry name" value="TonB-dep_rcpt-like"/>
</dbReference>
<dbReference type="InterPro" id="IPR012910">
    <property type="entry name" value="Plug_dom"/>
</dbReference>
<keyword evidence="11 15" id="KW-0675">Receptor</keyword>
<evidence type="ECO:0000256" key="2">
    <source>
        <dbReference type="ARBA" id="ARBA00009810"/>
    </source>
</evidence>
<keyword evidence="10 13" id="KW-0472">Membrane</keyword>
<keyword evidence="5" id="KW-0410">Iron transport</keyword>
<name>A0A351R8B9_9PROT</name>
<dbReference type="Proteomes" id="UP000264313">
    <property type="component" value="Unassembled WGS sequence"/>
</dbReference>
<evidence type="ECO:0000313" key="15">
    <source>
        <dbReference type="EMBL" id="HBA08290.1"/>
    </source>
</evidence>
<evidence type="ECO:0000256" key="6">
    <source>
        <dbReference type="ARBA" id="ARBA00022692"/>
    </source>
</evidence>
<comment type="subcellular location">
    <subcellularLocation>
        <location evidence="1 13">Cell outer membrane</location>
        <topology evidence="1 13">Multi-pass membrane protein</topology>
    </subcellularLocation>
</comment>
<dbReference type="PANTHER" id="PTHR32552:SF81">
    <property type="entry name" value="TONB-DEPENDENT OUTER MEMBRANE RECEPTOR"/>
    <property type="match status" value="1"/>
</dbReference>
<evidence type="ECO:0000256" key="9">
    <source>
        <dbReference type="ARBA" id="ARBA00023077"/>
    </source>
</evidence>
<dbReference type="Gene3D" id="2.40.170.20">
    <property type="entry name" value="TonB-dependent receptor, beta-barrel domain"/>
    <property type="match status" value="1"/>
</dbReference>
<evidence type="ECO:0000256" key="12">
    <source>
        <dbReference type="ARBA" id="ARBA00023237"/>
    </source>
</evidence>
<reference evidence="15 16" key="1">
    <citation type="journal article" date="2018" name="Nat. Biotechnol.">
        <title>A standardized bacterial taxonomy based on genome phylogeny substantially revises the tree of life.</title>
        <authorList>
            <person name="Parks D.H."/>
            <person name="Chuvochina M."/>
            <person name="Waite D.W."/>
            <person name="Rinke C."/>
            <person name="Skarshewski A."/>
            <person name="Chaumeil P.A."/>
            <person name="Hugenholtz P."/>
        </authorList>
    </citation>
    <scope>NUCLEOTIDE SEQUENCE [LARGE SCALE GENOMIC DNA]</scope>
    <source>
        <strain evidence="15">UBA9958</strain>
    </source>
</reference>
<dbReference type="Gene3D" id="2.170.130.10">
    <property type="entry name" value="TonB-dependent receptor, plug domain"/>
    <property type="match status" value="1"/>
</dbReference>
<evidence type="ECO:0000256" key="7">
    <source>
        <dbReference type="ARBA" id="ARBA00023004"/>
    </source>
</evidence>
<gene>
    <name evidence="15" type="ORF">DCW48_00975</name>
</gene>
<keyword evidence="4 13" id="KW-1134">Transmembrane beta strand</keyword>
<dbReference type="EMBL" id="DNAA01000024">
    <property type="protein sequence ID" value="HBA08290.1"/>
    <property type="molecule type" value="Genomic_DNA"/>
</dbReference>
<dbReference type="InterPro" id="IPR037066">
    <property type="entry name" value="Plug_dom_sf"/>
</dbReference>
<keyword evidence="12 13" id="KW-0998">Cell outer membrane</keyword>
<evidence type="ECO:0000256" key="3">
    <source>
        <dbReference type="ARBA" id="ARBA00022448"/>
    </source>
</evidence>
<dbReference type="SUPFAM" id="SSF56935">
    <property type="entry name" value="Porins"/>
    <property type="match status" value="1"/>
</dbReference>
<evidence type="ECO:0000256" key="1">
    <source>
        <dbReference type="ARBA" id="ARBA00004571"/>
    </source>
</evidence>
<dbReference type="PROSITE" id="PS52016">
    <property type="entry name" value="TONB_DEPENDENT_REC_3"/>
    <property type="match status" value="1"/>
</dbReference>
<evidence type="ECO:0000256" key="13">
    <source>
        <dbReference type="PROSITE-ProRule" id="PRU01360"/>
    </source>
</evidence>
<evidence type="ECO:0000256" key="5">
    <source>
        <dbReference type="ARBA" id="ARBA00022496"/>
    </source>
</evidence>
<keyword evidence="8" id="KW-0406">Ion transport</keyword>
<dbReference type="GO" id="GO:0006826">
    <property type="term" value="P:iron ion transport"/>
    <property type="evidence" value="ECO:0007669"/>
    <property type="project" value="UniProtKB-KW"/>
</dbReference>
<keyword evidence="6 13" id="KW-0812">Transmembrane</keyword>
<dbReference type="PANTHER" id="PTHR32552">
    <property type="entry name" value="FERRICHROME IRON RECEPTOR-RELATED"/>
    <property type="match status" value="1"/>
</dbReference>
<comment type="similarity">
    <text evidence="2 13">Belongs to the TonB-dependent receptor family.</text>
</comment>
<evidence type="ECO:0000256" key="4">
    <source>
        <dbReference type="ARBA" id="ARBA00022452"/>
    </source>
</evidence>
<organism evidence="15 16">
    <name type="scientific">Methylotenera mobilis</name>
    <dbReference type="NCBI Taxonomy" id="359408"/>
    <lineage>
        <taxon>Bacteria</taxon>
        <taxon>Pseudomonadati</taxon>
        <taxon>Pseudomonadota</taxon>
        <taxon>Betaproteobacteria</taxon>
        <taxon>Nitrosomonadales</taxon>
        <taxon>Methylophilaceae</taxon>
        <taxon>Methylotenera</taxon>
    </lineage>
</organism>
<proteinExistence type="inferred from homology"/>
<keyword evidence="3 13" id="KW-0813">Transport</keyword>
<evidence type="ECO:0000313" key="16">
    <source>
        <dbReference type="Proteomes" id="UP000264313"/>
    </source>
</evidence>
<evidence type="ECO:0000256" key="11">
    <source>
        <dbReference type="ARBA" id="ARBA00023170"/>
    </source>
</evidence>
<dbReference type="InterPro" id="IPR036942">
    <property type="entry name" value="Beta-barrel_TonB_sf"/>
</dbReference>
<dbReference type="AlphaFoldDB" id="A0A351R8B9"/>
<evidence type="ECO:0000256" key="8">
    <source>
        <dbReference type="ARBA" id="ARBA00023065"/>
    </source>
</evidence>
<keyword evidence="7" id="KW-0408">Iron</keyword>